<evidence type="ECO:0000256" key="2">
    <source>
        <dbReference type="ARBA" id="ARBA00022490"/>
    </source>
</evidence>
<dbReference type="InterPro" id="IPR044068">
    <property type="entry name" value="CB"/>
</dbReference>
<comment type="subcellular location">
    <subcellularLocation>
        <location evidence="1">Cytoplasm</location>
    </subcellularLocation>
</comment>
<dbReference type="InterPro" id="IPR013762">
    <property type="entry name" value="Integrase-like_cat_sf"/>
</dbReference>
<evidence type="ECO:0000256" key="5">
    <source>
        <dbReference type="ARBA" id="ARBA00022908"/>
    </source>
</evidence>
<dbReference type="GO" id="GO:0007059">
    <property type="term" value="P:chromosome segregation"/>
    <property type="evidence" value="ECO:0007669"/>
    <property type="project" value="UniProtKB-KW"/>
</dbReference>
<gene>
    <name evidence="11" type="ORF">UFOPK3684_00751</name>
</gene>
<dbReference type="Pfam" id="PF00589">
    <property type="entry name" value="Phage_integrase"/>
    <property type="match status" value="1"/>
</dbReference>
<name>A0A6J7I943_9ZZZZ</name>
<keyword evidence="6" id="KW-0238">DNA-binding</keyword>
<keyword evidence="5" id="KW-0229">DNA integration</keyword>
<keyword evidence="4" id="KW-0159">Chromosome partition</keyword>
<evidence type="ECO:0000256" key="7">
    <source>
        <dbReference type="ARBA" id="ARBA00023172"/>
    </source>
</evidence>
<feature type="domain" description="Tyr recombinase" evidence="9">
    <location>
        <begin position="114"/>
        <end position="302"/>
    </location>
</feature>
<dbReference type="NCBIfam" id="NF001399">
    <property type="entry name" value="PRK00283.1"/>
    <property type="match status" value="1"/>
</dbReference>
<dbReference type="Gene3D" id="1.10.443.10">
    <property type="entry name" value="Intergrase catalytic core"/>
    <property type="match status" value="1"/>
</dbReference>
<evidence type="ECO:0000313" key="11">
    <source>
        <dbReference type="EMBL" id="CAB4927171.1"/>
    </source>
</evidence>
<sequence length="308" mass="33939">MSTELSPQFEALITRFQRHLEIERNLSIHTIRAYMGDLSSLLLHLEALGVSEISALELSHLRSWLANQAVKGGARTTLSRRATSIRLFTQWASKNGYLSKDVGASLVSPKAHRRLPGVLEVHEAQTAMESMASRAGEENTPIALRDAAMLELLYATGARVAELCGLDLGDIDYTRHTIRVLGKGNKERMIPMGKHAVKALEHWIEGARESLLKPDSGQAVFLGARGKRIDQRTVRTVVYEALSAVEGIERMGPHALRHSAATHLLEGGADLRTVQEILGHASLATTQIYTHVSSERLQKVFKQAHPRA</sequence>
<keyword evidence="8" id="KW-0131">Cell cycle</keyword>
<dbReference type="GO" id="GO:0015074">
    <property type="term" value="P:DNA integration"/>
    <property type="evidence" value="ECO:0007669"/>
    <property type="project" value="UniProtKB-KW"/>
</dbReference>
<protein>
    <submittedName>
        <fullName evidence="11">Unannotated protein</fullName>
    </submittedName>
</protein>
<dbReference type="CDD" id="cd00798">
    <property type="entry name" value="INT_XerDC_C"/>
    <property type="match status" value="1"/>
</dbReference>
<feature type="domain" description="Core-binding (CB)" evidence="10">
    <location>
        <begin position="7"/>
        <end position="93"/>
    </location>
</feature>
<dbReference type="PROSITE" id="PS51900">
    <property type="entry name" value="CB"/>
    <property type="match status" value="1"/>
</dbReference>
<dbReference type="GO" id="GO:0005737">
    <property type="term" value="C:cytoplasm"/>
    <property type="evidence" value="ECO:0007669"/>
    <property type="project" value="UniProtKB-SubCell"/>
</dbReference>
<reference evidence="11" key="1">
    <citation type="submission" date="2020-05" db="EMBL/GenBank/DDBJ databases">
        <authorList>
            <person name="Chiriac C."/>
            <person name="Salcher M."/>
            <person name="Ghai R."/>
            <person name="Kavagutti S V."/>
        </authorList>
    </citation>
    <scope>NUCLEOTIDE SEQUENCE</scope>
</reference>
<dbReference type="PROSITE" id="PS51898">
    <property type="entry name" value="TYR_RECOMBINASE"/>
    <property type="match status" value="1"/>
</dbReference>
<keyword evidence="2" id="KW-0963">Cytoplasm</keyword>
<evidence type="ECO:0000256" key="1">
    <source>
        <dbReference type="ARBA" id="ARBA00004496"/>
    </source>
</evidence>
<dbReference type="InterPro" id="IPR050090">
    <property type="entry name" value="Tyrosine_recombinase_XerCD"/>
</dbReference>
<dbReference type="InterPro" id="IPR011010">
    <property type="entry name" value="DNA_brk_join_enz"/>
</dbReference>
<accession>A0A6J7I943</accession>
<dbReference type="GO" id="GO:0006310">
    <property type="term" value="P:DNA recombination"/>
    <property type="evidence" value="ECO:0007669"/>
    <property type="project" value="UniProtKB-KW"/>
</dbReference>
<dbReference type="AlphaFoldDB" id="A0A6J7I943"/>
<evidence type="ECO:0000259" key="9">
    <source>
        <dbReference type="PROSITE" id="PS51898"/>
    </source>
</evidence>
<dbReference type="InterPro" id="IPR002104">
    <property type="entry name" value="Integrase_catalytic"/>
</dbReference>
<dbReference type="Gene3D" id="1.10.150.130">
    <property type="match status" value="1"/>
</dbReference>
<dbReference type="PANTHER" id="PTHR30349">
    <property type="entry name" value="PHAGE INTEGRASE-RELATED"/>
    <property type="match status" value="1"/>
</dbReference>
<dbReference type="SUPFAM" id="SSF56349">
    <property type="entry name" value="DNA breaking-rejoining enzymes"/>
    <property type="match status" value="1"/>
</dbReference>
<dbReference type="EMBL" id="CAFBMZ010000044">
    <property type="protein sequence ID" value="CAB4927171.1"/>
    <property type="molecule type" value="Genomic_DNA"/>
</dbReference>
<dbReference type="InterPro" id="IPR010998">
    <property type="entry name" value="Integrase_recombinase_N"/>
</dbReference>
<evidence type="ECO:0000256" key="4">
    <source>
        <dbReference type="ARBA" id="ARBA00022829"/>
    </source>
</evidence>
<dbReference type="GO" id="GO:0003677">
    <property type="term" value="F:DNA binding"/>
    <property type="evidence" value="ECO:0007669"/>
    <property type="project" value="UniProtKB-KW"/>
</dbReference>
<dbReference type="InterPro" id="IPR004107">
    <property type="entry name" value="Integrase_SAM-like_N"/>
</dbReference>
<evidence type="ECO:0000256" key="3">
    <source>
        <dbReference type="ARBA" id="ARBA00022618"/>
    </source>
</evidence>
<dbReference type="GO" id="GO:0051301">
    <property type="term" value="P:cell division"/>
    <property type="evidence" value="ECO:0007669"/>
    <property type="project" value="UniProtKB-KW"/>
</dbReference>
<dbReference type="PANTHER" id="PTHR30349:SF77">
    <property type="entry name" value="TYROSINE RECOMBINASE XERC"/>
    <property type="match status" value="1"/>
</dbReference>
<keyword evidence="7" id="KW-0233">DNA recombination</keyword>
<evidence type="ECO:0000259" key="10">
    <source>
        <dbReference type="PROSITE" id="PS51900"/>
    </source>
</evidence>
<dbReference type="HAMAP" id="MF_01808">
    <property type="entry name" value="Recomb_XerC_XerD"/>
    <property type="match status" value="1"/>
</dbReference>
<proteinExistence type="inferred from homology"/>
<evidence type="ECO:0000256" key="6">
    <source>
        <dbReference type="ARBA" id="ARBA00023125"/>
    </source>
</evidence>
<organism evidence="11">
    <name type="scientific">freshwater metagenome</name>
    <dbReference type="NCBI Taxonomy" id="449393"/>
    <lineage>
        <taxon>unclassified sequences</taxon>
        <taxon>metagenomes</taxon>
        <taxon>ecological metagenomes</taxon>
    </lineage>
</organism>
<keyword evidence="3" id="KW-0132">Cell division</keyword>
<evidence type="ECO:0000256" key="8">
    <source>
        <dbReference type="ARBA" id="ARBA00023306"/>
    </source>
</evidence>
<dbReference type="Pfam" id="PF02899">
    <property type="entry name" value="Phage_int_SAM_1"/>
    <property type="match status" value="1"/>
</dbReference>
<dbReference type="InterPro" id="IPR023009">
    <property type="entry name" value="Tyrosine_recombinase_XerC/XerD"/>
</dbReference>